<evidence type="ECO:0000313" key="2">
    <source>
        <dbReference type="EMBL" id="KIK13531.1"/>
    </source>
</evidence>
<organism evidence="2 3">
    <name type="scientific">Pisolithus microcarpus 441</name>
    <dbReference type="NCBI Taxonomy" id="765257"/>
    <lineage>
        <taxon>Eukaryota</taxon>
        <taxon>Fungi</taxon>
        <taxon>Dikarya</taxon>
        <taxon>Basidiomycota</taxon>
        <taxon>Agaricomycotina</taxon>
        <taxon>Agaricomycetes</taxon>
        <taxon>Agaricomycetidae</taxon>
        <taxon>Boletales</taxon>
        <taxon>Sclerodermatineae</taxon>
        <taxon>Pisolithaceae</taxon>
        <taxon>Pisolithus</taxon>
    </lineage>
</organism>
<dbReference type="SUPFAM" id="SSF81383">
    <property type="entry name" value="F-box domain"/>
    <property type="match status" value="1"/>
</dbReference>
<dbReference type="EMBL" id="KN833989">
    <property type="protein sequence ID" value="KIK13531.1"/>
    <property type="molecule type" value="Genomic_DNA"/>
</dbReference>
<evidence type="ECO:0000259" key="1">
    <source>
        <dbReference type="PROSITE" id="PS50181"/>
    </source>
</evidence>
<dbReference type="Gene3D" id="1.20.1280.50">
    <property type="match status" value="1"/>
</dbReference>
<dbReference type="InterPro" id="IPR001810">
    <property type="entry name" value="F-box_dom"/>
</dbReference>
<evidence type="ECO:0000313" key="3">
    <source>
        <dbReference type="Proteomes" id="UP000054018"/>
    </source>
</evidence>
<dbReference type="Pfam" id="PF12937">
    <property type="entry name" value="F-box-like"/>
    <property type="match status" value="1"/>
</dbReference>
<sequence>MCHLLFDITDSVSSITKLPVEILLDIFHHVADSEFGSHSLVACSHVCRQWRAITTTSPLLWARAINLADDSEEWVAMMIQCSVPHLLDISWDYTFNCSEIILGSIVYQWDVSAVANNICQAFSEPQRVRSINLRLPLGCMMEMVACIPTFMLNLRTLVLAGYSSFDGLAGSITPVLELRAPALHHLRIENFGISWLLFHPEGFCNLRKLTLCYLPADSRLSLHNLTVFLAHMPLLQVLVICQALQQSVSPCSTSRISFSYLHTVILEATAAHTVFLLESLATPCLRLLEVHSGDMSAQASTAELNHLLSTVGACARSTAYRTVEIHYDTMSIQVFGFPEVVGCDDAPSEPHVVHFSLEWSGTVPWDAVHMAGSIPELLHHLCLPHVQSLCFIFSTDDHDKIPNSTWTEILLMYRAVQHLSIYGTLSTGLLDALLRHPTHSLEPTPLHCDCHALLPCLCSVVLTVNANFMTSLNHYAVALSDIYPAVQIVLDHY</sequence>
<accession>A0A0C9Y9I2</accession>
<keyword evidence="3" id="KW-1185">Reference proteome</keyword>
<dbReference type="OrthoDB" id="2679914at2759"/>
<protein>
    <recommendedName>
        <fullName evidence="1">F-box domain-containing protein</fullName>
    </recommendedName>
</protein>
<reference evidence="3" key="2">
    <citation type="submission" date="2015-01" db="EMBL/GenBank/DDBJ databases">
        <title>Evolutionary Origins and Diversification of the Mycorrhizal Mutualists.</title>
        <authorList>
            <consortium name="DOE Joint Genome Institute"/>
            <consortium name="Mycorrhizal Genomics Consortium"/>
            <person name="Kohler A."/>
            <person name="Kuo A."/>
            <person name="Nagy L.G."/>
            <person name="Floudas D."/>
            <person name="Copeland A."/>
            <person name="Barry K.W."/>
            <person name="Cichocki N."/>
            <person name="Veneault-Fourrey C."/>
            <person name="LaButti K."/>
            <person name="Lindquist E.A."/>
            <person name="Lipzen A."/>
            <person name="Lundell T."/>
            <person name="Morin E."/>
            <person name="Murat C."/>
            <person name="Riley R."/>
            <person name="Ohm R."/>
            <person name="Sun H."/>
            <person name="Tunlid A."/>
            <person name="Henrissat B."/>
            <person name="Grigoriev I.V."/>
            <person name="Hibbett D.S."/>
            <person name="Martin F."/>
        </authorList>
    </citation>
    <scope>NUCLEOTIDE SEQUENCE [LARGE SCALE GENOMIC DNA]</scope>
    <source>
        <strain evidence="3">441</strain>
    </source>
</reference>
<dbReference type="Proteomes" id="UP000054018">
    <property type="component" value="Unassembled WGS sequence"/>
</dbReference>
<name>A0A0C9Y9I2_9AGAM</name>
<feature type="domain" description="F-box" evidence="1">
    <location>
        <begin position="12"/>
        <end position="64"/>
    </location>
</feature>
<proteinExistence type="predicted"/>
<dbReference type="PROSITE" id="PS50181">
    <property type="entry name" value="FBOX"/>
    <property type="match status" value="1"/>
</dbReference>
<dbReference type="InterPro" id="IPR036047">
    <property type="entry name" value="F-box-like_dom_sf"/>
</dbReference>
<dbReference type="AlphaFoldDB" id="A0A0C9Y9I2"/>
<dbReference type="HOGENOM" id="CLU_664142_0_0_1"/>
<gene>
    <name evidence="2" type="ORF">PISMIDRAFT_688601</name>
</gene>
<reference evidence="2 3" key="1">
    <citation type="submission" date="2014-04" db="EMBL/GenBank/DDBJ databases">
        <authorList>
            <consortium name="DOE Joint Genome Institute"/>
            <person name="Kuo A."/>
            <person name="Kohler A."/>
            <person name="Costa M.D."/>
            <person name="Nagy L.G."/>
            <person name="Floudas D."/>
            <person name="Copeland A."/>
            <person name="Barry K.W."/>
            <person name="Cichocki N."/>
            <person name="Veneault-Fourrey C."/>
            <person name="LaButti K."/>
            <person name="Lindquist E.A."/>
            <person name="Lipzen A."/>
            <person name="Lundell T."/>
            <person name="Morin E."/>
            <person name="Murat C."/>
            <person name="Sun H."/>
            <person name="Tunlid A."/>
            <person name="Henrissat B."/>
            <person name="Grigoriev I.V."/>
            <person name="Hibbett D.S."/>
            <person name="Martin F."/>
            <person name="Nordberg H.P."/>
            <person name="Cantor M.N."/>
            <person name="Hua S.X."/>
        </authorList>
    </citation>
    <scope>NUCLEOTIDE SEQUENCE [LARGE SCALE GENOMIC DNA]</scope>
    <source>
        <strain evidence="2 3">441</strain>
    </source>
</reference>